<accession>A0A6J4HM43</accession>
<feature type="region of interest" description="Disordered" evidence="1">
    <location>
        <begin position="118"/>
        <end position="138"/>
    </location>
</feature>
<keyword evidence="2" id="KW-0378">Hydrolase</keyword>
<protein>
    <submittedName>
        <fullName evidence="2">Cytosine deaminase</fullName>
        <ecNumber evidence="2">3.5.4.1</ecNumber>
    </submittedName>
</protein>
<gene>
    <name evidence="2" type="ORF">AVDCRST_MAG52-827</name>
</gene>
<sequence length="163" mass="17697">DGATGRDDGPIVAGDRARGGPRRPGRGRHPDRRGARRGRRTRAGPRAQPPGPGRRPVRARRDRRLPQRRTPGVLPRHDDGHHPLPLLVLQRAGAPVRHLPTGRRGGPDLLRRARLAGRERGRGGRARRPGVRADDGGLHRCPPGAVERGHRGTRALGAGGRQM</sequence>
<dbReference type="GO" id="GO:0004131">
    <property type="term" value="F:cytosine deaminase activity"/>
    <property type="evidence" value="ECO:0007669"/>
    <property type="project" value="UniProtKB-EC"/>
</dbReference>
<dbReference type="EMBL" id="CADCTN010000055">
    <property type="protein sequence ID" value="CAA9227118.1"/>
    <property type="molecule type" value="Genomic_DNA"/>
</dbReference>
<dbReference type="AlphaFoldDB" id="A0A6J4HM43"/>
<feature type="non-terminal residue" evidence="2">
    <location>
        <position position="1"/>
    </location>
</feature>
<evidence type="ECO:0000256" key="1">
    <source>
        <dbReference type="SAM" id="MobiDB-lite"/>
    </source>
</evidence>
<name>A0A6J4HM43_9ACTN</name>
<reference evidence="2" key="1">
    <citation type="submission" date="2020-02" db="EMBL/GenBank/DDBJ databases">
        <authorList>
            <person name="Meier V. D."/>
        </authorList>
    </citation>
    <scope>NUCLEOTIDE SEQUENCE</scope>
    <source>
        <strain evidence="2">AVDCRST_MAG52</strain>
    </source>
</reference>
<dbReference type="EC" id="3.5.4.1" evidence="2"/>
<feature type="compositionally biased region" description="Basic residues" evidence="1">
    <location>
        <begin position="19"/>
        <end position="43"/>
    </location>
</feature>
<organism evidence="2">
    <name type="scientific">uncultured Blastococcus sp</name>
    <dbReference type="NCBI Taxonomy" id="217144"/>
    <lineage>
        <taxon>Bacteria</taxon>
        <taxon>Bacillati</taxon>
        <taxon>Actinomycetota</taxon>
        <taxon>Actinomycetes</taxon>
        <taxon>Geodermatophilales</taxon>
        <taxon>Geodermatophilaceae</taxon>
        <taxon>Blastococcus</taxon>
        <taxon>environmental samples</taxon>
    </lineage>
</organism>
<evidence type="ECO:0000313" key="2">
    <source>
        <dbReference type="EMBL" id="CAA9227118.1"/>
    </source>
</evidence>
<feature type="compositionally biased region" description="Basic residues" evidence="1">
    <location>
        <begin position="55"/>
        <end position="67"/>
    </location>
</feature>
<proteinExistence type="predicted"/>
<feature type="non-terminal residue" evidence="2">
    <location>
        <position position="163"/>
    </location>
</feature>
<feature type="region of interest" description="Disordered" evidence="1">
    <location>
        <begin position="1"/>
        <end position="84"/>
    </location>
</feature>